<evidence type="ECO:0000313" key="3">
    <source>
        <dbReference type="EMBL" id="KRN49682.1"/>
    </source>
</evidence>
<keyword evidence="4" id="KW-1185">Reference proteome</keyword>
<dbReference type="PANTHER" id="PTHR46558:SF11">
    <property type="entry name" value="HTH-TYPE TRANSCRIPTIONAL REGULATOR XRE"/>
    <property type="match status" value="1"/>
</dbReference>
<comment type="caution">
    <text evidence="3">The sequence shown here is derived from an EMBL/GenBank/DDBJ whole genome shotgun (WGS) entry which is preliminary data.</text>
</comment>
<name>A0A0R2H9W5_9FIRM</name>
<reference evidence="3 4" key="1">
    <citation type="journal article" date="2015" name="Genome Announc.">
        <title>Expanding the biotechnology potential of lactobacilli through comparative genomics of 213 strains and associated genera.</title>
        <authorList>
            <person name="Sun Z."/>
            <person name="Harris H.M."/>
            <person name="McCann A."/>
            <person name="Guo C."/>
            <person name="Argimon S."/>
            <person name="Zhang W."/>
            <person name="Yang X."/>
            <person name="Jeffery I.B."/>
            <person name="Cooney J.C."/>
            <person name="Kagawa T.F."/>
            <person name="Liu W."/>
            <person name="Song Y."/>
            <person name="Salvetti E."/>
            <person name="Wrobel A."/>
            <person name="Rasinkangas P."/>
            <person name="Parkhill J."/>
            <person name="Rea M.C."/>
            <person name="O'Sullivan O."/>
            <person name="Ritari J."/>
            <person name="Douillard F.P."/>
            <person name="Paul Ross R."/>
            <person name="Yang R."/>
            <person name="Briner A.E."/>
            <person name="Felis G.E."/>
            <person name="de Vos W.M."/>
            <person name="Barrangou R."/>
            <person name="Klaenhammer T.R."/>
            <person name="Caufield P.W."/>
            <person name="Cui Y."/>
            <person name="Zhang H."/>
            <person name="O'Toole P.W."/>
        </authorList>
    </citation>
    <scope>NUCLEOTIDE SEQUENCE [LARGE SCALE GENOMIC DNA]</scope>
    <source>
        <strain evidence="3 4">DSM 20405</strain>
    </source>
</reference>
<dbReference type="CDD" id="cd00093">
    <property type="entry name" value="HTH_XRE"/>
    <property type="match status" value="1"/>
</dbReference>
<protein>
    <recommendedName>
        <fullName evidence="2">HTH cro/C1-type domain-containing protein</fullName>
    </recommendedName>
</protein>
<gene>
    <name evidence="3" type="ORF">IV49_GL000924</name>
</gene>
<dbReference type="InterPro" id="IPR010982">
    <property type="entry name" value="Lambda_DNA-bd_dom_sf"/>
</dbReference>
<keyword evidence="1" id="KW-0238">DNA-binding</keyword>
<dbReference type="PATRIC" id="fig|1410657.5.peg.962"/>
<feature type="domain" description="HTH cro/C1-type" evidence="2">
    <location>
        <begin position="6"/>
        <end position="60"/>
    </location>
</feature>
<evidence type="ECO:0000256" key="1">
    <source>
        <dbReference type="ARBA" id="ARBA00023125"/>
    </source>
</evidence>
<proteinExistence type="predicted"/>
<accession>A0A0R2H9W5</accession>
<dbReference type="Proteomes" id="UP000051841">
    <property type="component" value="Unassembled WGS sequence"/>
</dbReference>
<dbReference type="AlphaFoldDB" id="A0A0R2H9W5"/>
<evidence type="ECO:0000259" key="2">
    <source>
        <dbReference type="PROSITE" id="PS50943"/>
    </source>
</evidence>
<dbReference type="RefSeq" id="WP_051550717.1">
    <property type="nucleotide sequence ID" value="NZ_JQBL01000023.1"/>
</dbReference>
<dbReference type="EMBL" id="JQBL01000023">
    <property type="protein sequence ID" value="KRN49682.1"/>
    <property type="molecule type" value="Genomic_DNA"/>
</dbReference>
<dbReference type="SUPFAM" id="SSF47413">
    <property type="entry name" value="lambda repressor-like DNA-binding domains"/>
    <property type="match status" value="1"/>
</dbReference>
<organism evidence="3 4">
    <name type="scientific">Kandleria vitulina DSM 20405</name>
    <dbReference type="NCBI Taxonomy" id="1410657"/>
    <lineage>
        <taxon>Bacteria</taxon>
        <taxon>Bacillati</taxon>
        <taxon>Bacillota</taxon>
        <taxon>Erysipelotrichia</taxon>
        <taxon>Erysipelotrichales</taxon>
        <taxon>Coprobacillaceae</taxon>
        <taxon>Kandleria</taxon>
    </lineage>
</organism>
<evidence type="ECO:0000313" key="4">
    <source>
        <dbReference type="Proteomes" id="UP000051841"/>
    </source>
</evidence>
<dbReference type="InterPro" id="IPR001387">
    <property type="entry name" value="Cro/C1-type_HTH"/>
</dbReference>
<dbReference type="Gene3D" id="1.10.260.40">
    <property type="entry name" value="lambda repressor-like DNA-binding domains"/>
    <property type="match status" value="1"/>
</dbReference>
<dbReference type="GO" id="GO:0003677">
    <property type="term" value="F:DNA binding"/>
    <property type="evidence" value="ECO:0007669"/>
    <property type="project" value="UniProtKB-KW"/>
</dbReference>
<sequence length="84" mass="9977">MFFQRIEDLRIDHDLSQNDIAKILGCQREVYRRYEKGTRSIPVDFLIKLSQHYNVSVDYILGLTPYKTIYDEHIDNIVSANKKD</sequence>
<dbReference type="Pfam" id="PF01381">
    <property type="entry name" value="HTH_3"/>
    <property type="match status" value="1"/>
</dbReference>
<dbReference type="SMART" id="SM00530">
    <property type="entry name" value="HTH_XRE"/>
    <property type="match status" value="1"/>
</dbReference>
<dbReference type="PANTHER" id="PTHR46558">
    <property type="entry name" value="TRACRIPTIONAL REGULATORY PROTEIN-RELATED-RELATED"/>
    <property type="match status" value="1"/>
</dbReference>
<dbReference type="PROSITE" id="PS50943">
    <property type="entry name" value="HTH_CROC1"/>
    <property type="match status" value="1"/>
</dbReference>